<dbReference type="SMART" id="SM00530">
    <property type="entry name" value="HTH_XRE"/>
    <property type="match status" value="1"/>
</dbReference>
<accession>A0ABS4PWU5</accession>
<keyword evidence="2" id="KW-0547">Nucleotide-binding</keyword>
<name>A0ABS4PWU5_9PSEU</name>
<dbReference type="RefSeq" id="WP_209666988.1">
    <property type="nucleotide sequence ID" value="NZ_JAGGMS010000001.1"/>
</dbReference>
<dbReference type="InterPro" id="IPR049052">
    <property type="entry name" value="nSTAND1"/>
</dbReference>
<keyword evidence="3" id="KW-1185">Reference proteome</keyword>
<dbReference type="Proteomes" id="UP000741013">
    <property type="component" value="Unassembled WGS sequence"/>
</dbReference>
<dbReference type="InterPro" id="IPR015943">
    <property type="entry name" value="WD40/YVTN_repeat-like_dom_sf"/>
</dbReference>
<evidence type="ECO:0000259" key="1">
    <source>
        <dbReference type="SMART" id="SM00530"/>
    </source>
</evidence>
<protein>
    <submittedName>
        <fullName evidence="2">Energy-coupling factor transporter ATP-binding protein EcfA2</fullName>
    </submittedName>
</protein>
<dbReference type="SUPFAM" id="SSF52540">
    <property type="entry name" value="P-loop containing nucleoside triphosphate hydrolases"/>
    <property type="match status" value="1"/>
</dbReference>
<dbReference type="GO" id="GO:0005524">
    <property type="term" value="F:ATP binding"/>
    <property type="evidence" value="ECO:0007669"/>
    <property type="project" value="UniProtKB-KW"/>
</dbReference>
<sequence length="981" mass="106725">MDDRLGEGWGTVPRAERPLELDGSLLTTFAADLRELRRNAGSPPYRELARRSHFSSTTLSDAAGGRRLPSLEVTLAYVRACDGDAEQWEQRWRAAAAELHVSTPVSDAGTGDDLTAPYVGLRAYGREDAELFFGRERLVDDLVARVRRQRFVAVFGPSGSGKSSVLRAGLIPRLGGTVLCFTPGSHPVEECAIHLARLAGELPGSVHTELAGDPRAVHRLVRQALAPEPASAEIVMVVDQFEELFTLCTDDQQRQRFLALVLTAASVPRSRCRVVLGIRADFYPHCARLPELVEAFEDAQVTVGPMAPEDLRRAIVQPAVRARCTIENSLLTTLVTQVHAQPGALPLLSHALLQTWSRRKGNTLTLAGYQATGGFDGALANTAEAVFTGLDEGRRTIARDLFRRLVTLGEDTEGTKRRISADELDDDPIVGHVVAEFVQARLLTQDRGTLELAHEVLIKAWPRLAGWLAEDHDGQRTQRELTEATAAWERHGRDDTALLRGPRLAVLNDWATRASAPNSKESTFLNASIAAEQREQAAKRRAGRRQRRLIAVLTVLLLVAATATVYATKAEERAVLERNTALALGVTAKVTKLSETNPSLAAQLSLAAYRLAPSPATRDSLIASSAEISKVALKPGTSAMPDVSGNGQTIIVSAGEQDKTQLWAVETGDVHPRAFLAGGAHASVSEDGHTTATTDRDKRVRIFNTENTGQPIELATLPGTYDSAMVSPNGRLLATSETVHEQPYPFNPPVWRFTGTVRFWGLADHRQPRETGAMHAVNPRSFVGNRAFATTPYIDPANPEFDDNSVKVWELSPDGAPTVATELQPSSAPPGVFHFSALGDTAVSAPEYDDYMAIWDLRNLPQRKRIVEKLPNKSLTAADFGANERLVALGGVGEISILDVVTMSDDGIRMKFDGVAQGVAFQDERSVIGVSLGTGTDVYAWRWDLDPETAAATVCTKRQFSILPVEWNAYFRDVPFQPPCP</sequence>
<evidence type="ECO:0000313" key="3">
    <source>
        <dbReference type="Proteomes" id="UP000741013"/>
    </source>
</evidence>
<comment type="caution">
    <text evidence="2">The sequence shown here is derived from an EMBL/GenBank/DDBJ whole genome shotgun (WGS) entry which is preliminary data.</text>
</comment>
<gene>
    <name evidence="2" type="ORF">JOM49_005432</name>
</gene>
<dbReference type="Pfam" id="PF20703">
    <property type="entry name" value="nSTAND1"/>
    <property type="match status" value="1"/>
</dbReference>
<dbReference type="Gene3D" id="2.130.10.10">
    <property type="entry name" value="YVTN repeat-like/Quinoprotein amine dehydrogenase"/>
    <property type="match status" value="2"/>
</dbReference>
<proteinExistence type="predicted"/>
<dbReference type="InterPro" id="IPR001387">
    <property type="entry name" value="Cro/C1-type_HTH"/>
</dbReference>
<dbReference type="CDD" id="cd00093">
    <property type="entry name" value="HTH_XRE"/>
    <property type="match status" value="1"/>
</dbReference>
<reference evidence="2 3" key="1">
    <citation type="submission" date="2021-03" db="EMBL/GenBank/DDBJ databases">
        <title>Sequencing the genomes of 1000 actinobacteria strains.</title>
        <authorList>
            <person name="Klenk H.-P."/>
        </authorList>
    </citation>
    <scope>NUCLEOTIDE SEQUENCE [LARGE SCALE GENOMIC DNA]</scope>
    <source>
        <strain evidence="2 3">DSM 45510</strain>
    </source>
</reference>
<organism evidence="2 3">
    <name type="scientific">Amycolatopsis magusensis</name>
    <dbReference type="NCBI Taxonomy" id="882444"/>
    <lineage>
        <taxon>Bacteria</taxon>
        <taxon>Bacillati</taxon>
        <taxon>Actinomycetota</taxon>
        <taxon>Actinomycetes</taxon>
        <taxon>Pseudonocardiales</taxon>
        <taxon>Pseudonocardiaceae</taxon>
        <taxon>Amycolatopsis</taxon>
    </lineage>
</organism>
<evidence type="ECO:0000313" key="2">
    <source>
        <dbReference type="EMBL" id="MBP2183906.1"/>
    </source>
</evidence>
<feature type="domain" description="HTH cro/C1-type" evidence="1">
    <location>
        <begin position="32"/>
        <end position="88"/>
    </location>
</feature>
<dbReference type="EMBL" id="JAGGMS010000001">
    <property type="protein sequence ID" value="MBP2183906.1"/>
    <property type="molecule type" value="Genomic_DNA"/>
</dbReference>
<dbReference type="InterPro" id="IPR027417">
    <property type="entry name" value="P-loop_NTPase"/>
</dbReference>
<dbReference type="Gene3D" id="3.40.50.300">
    <property type="entry name" value="P-loop containing nucleotide triphosphate hydrolases"/>
    <property type="match status" value="1"/>
</dbReference>
<keyword evidence="2" id="KW-0067">ATP-binding</keyword>
<dbReference type="SUPFAM" id="SSF69322">
    <property type="entry name" value="Tricorn protease domain 2"/>
    <property type="match status" value="1"/>
</dbReference>